<evidence type="ECO:0000313" key="3">
    <source>
        <dbReference type="Proteomes" id="UP000007014"/>
    </source>
</evidence>
<keyword evidence="3" id="KW-1185">Reference proteome</keyword>
<evidence type="ECO:0000313" key="2">
    <source>
        <dbReference type="EMBL" id="BAM79478.1"/>
    </source>
</evidence>
<reference evidence="2 3" key="2">
    <citation type="journal article" date="2007" name="BMC Biol.">
        <title>A 100%-complete sequence reveals unusually simple genomic features in the hot-spring red alga Cyanidioschyzon merolae.</title>
        <authorList>
            <person name="Nozaki H."/>
            <person name="Takano H."/>
            <person name="Misumi O."/>
            <person name="Terasawa K."/>
            <person name="Matsuzaki M."/>
            <person name="Maruyama S."/>
            <person name="Nishida K."/>
            <person name="Yagisawa F."/>
            <person name="Yoshida Y."/>
            <person name="Fujiwara T."/>
            <person name="Takio S."/>
            <person name="Tamura K."/>
            <person name="Chung S.J."/>
            <person name="Nakamura S."/>
            <person name="Kuroiwa H."/>
            <person name="Tanaka K."/>
            <person name="Sato N."/>
            <person name="Kuroiwa T."/>
        </authorList>
    </citation>
    <scope>NUCLEOTIDE SEQUENCE [LARGE SCALE GENOMIC DNA]</scope>
    <source>
        <strain evidence="2 3">10D</strain>
    </source>
</reference>
<reference evidence="2 3" key="1">
    <citation type="journal article" date="2004" name="Nature">
        <title>Genome sequence of the ultrasmall unicellular red alga Cyanidioschyzon merolae 10D.</title>
        <authorList>
            <person name="Matsuzaki M."/>
            <person name="Misumi O."/>
            <person name="Shin-i T."/>
            <person name="Maruyama S."/>
            <person name="Takahara M."/>
            <person name="Miyagishima S."/>
            <person name="Mori T."/>
            <person name="Nishida K."/>
            <person name="Yagisawa F."/>
            <person name="Nishida K."/>
            <person name="Yoshida Y."/>
            <person name="Nishimura Y."/>
            <person name="Nakao S."/>
            <person name="Kobayashi T."/>
            <person name="Momoyama Y."/>
            <person name="Higashiyama T."/>
            <person name="Minoda A."/>
            <person name="Sano M."/>
            <person name="Nomoto H."/>
            <person name="Oishi K."/>
            <person name="Hayashi H."/>
            <person name="Ohta F."/>
            <person name="Nishizaka S."/>
            <person name="Haga S."/>
            <person name="Miura S."/>
            <person name="Morishita T."/>
            <person name="Kabeya Y."/>
            <person name="Terasawa K."/>
            <person name="Suzuki Y."/>
            <person name="Ishii Y."/>
            <person name="Asakawa S."/>
            <person name="Takano H."/>
            <person name="Ohta N."/>
            <person name="Kuroiwa H."/>
            <person name="Tanaka K."/>
            <person name="Shimizu N."/>
            <person name="Sugano S."/>
            <person name="Sato N."/>
            <person name="Nozaki H."/>
            <person name="Ogasawara N."/>
            <person name="Kohara Y."/>
            <person name="Kuroiwa T."/>
        </authorList>
    </citation>
    <scope>NUCLEOTIDE SEQUENCE [LARGE SCALE GENOMIC DNA]</scope>
    <source>
        <strain evidence="2 3">10D</strain>
    </source>
</reference>
<accession>M1VFW4</accession>
<dbReference type="Pfam" id="PF25436">
    <property type="entry name" value="BSD2_CRD"/>
    <property type="match status" value="1"/>
</dbReference>
<name>M1VFW4_CYAM1</name>
<proteinExistence type="predicted"/>
<dbReference type="SUPFAM" id="SSF57938">
    <property type="entry name" value="DnaJ/Hsp40 cysteine-rich domain"/>
    <property type="match status" value="1"/>
</dbReference>
<dbReference type="OrthoDB" id="535916at2759"/>
<dbReference type="InterPro" id="IPR036410">
    <property type="entry name" value="HSP_DnaJ_Cys-rich_dom_sf"/>
</dbReference>
<protein>
    <submittedName>
        <fullName evidence="2">Similar to Tsi1-interacting protein TSIP1</fullName>
    </submittedName>
</protein>
<dbReference type="AlphaFoldDB" id="M1VFW4"/>
<dbReference type="HOGENOM" id="CLU_1920067_0_0_1"/>
<dbReference type="eggNOG" id="ENOG502S16K">
    <property type="taxonomic scope" value="Eukaryota"/>
</dbReference>
<dbReference type="EMBL" id="AP006488">
    <property type="protein sequence ID" value="BAM79478.1"/>
    <property type="molecule type" value="Genomic_DNA"/>
</dbReference>
<dbReference type="PANTHER" id="PTHR15852">
    <property type="entry name" value="PLASTID TRANSCRIPTIONALLY ACTIVE PROTEIN"/>
    <property type="match status" value="1"/>
</dbReference>
<dbReference type="KEGG" id="cme:CYME_CMF104C"/>
<dbReference type="Proteomes" id="UP000007014">
    <property type="component" value="Chromosome 6"/>
</dbReference>
<dbReference type="GeneID" id="16993031"/>
<dbReference type="RefSeq" id="XP_005535764.1">
    <property type="nucleotide sequence ID" value="XM_005535707.1"/>
</dbReference>
<evidence type="ECO:0000259" key="1">
    <source>
        <dbReference type="Pfam" id="PF25436"/>
    </source>
</evidence>
<organism evidence="2 3">
    <name type="scientific">Cyanidioschyzon merolae (strain NIES-3377 / 10D)</name>
    <name type="common">Unicellular red alga</name>
    <dbReference type="NCBI Taxonomy" id="280699"/>
    <lineage>
        <taxon>Eukaryota</taxon>
        <taxon>Rhodophyta</taxon>
        <taxon>Bangiophyceae</taxon>
        <taxon>Cyanidiales</taxon>
        <taxon>Cyanidiaceae</taxon>
        <taxon>Cyanidioschyzon</taxon>
    </lineage>
</organism>
<dbReference type="PANTHER" id="PTHR15852:SF54">
    <property type="entry name" value="PROTEIN SSUH2 HOMOLOG"/>
    <property type="match status" value="1"/>
</dbReference>
<dbReference type="OMA" id="HFELAWK"/>
<dbReference type="Gramene" id="CMF104CT">
    <property type="protein sequence ID" value="CMF104CT"/>
    <property type="gene ID" value="CMF104C"/>
</dbReference>
<sequence>MFILTPFKGCKLTAVTDGGENASEGDWIDERAVGHGTQLWQQRRSLELGWAYQTRDRQAPPVVCRVCRGSGSVPCRFCHGTGVMALGDRLACSVTARNCDCYACRARGQQRCTRCAGSGFIASWLAPLEELP</sequence>
<gene>
    <name evidence="2" type="ORF">CYME_CMF104C</name>
</gene>
<dbReference type="InterPro" id="IPR057453">
    <property type="entry name" value="BSD2_CRD"/>
</dbReference>
<feature type="domain" description="BSD2 cysteine rich" evidence="1">
    <location>
        <begin position="62"/>
        <end position="128"/>
    </location>
</feature>